<dbReference type="EC" id="2.7.13.3" evidence="3"/>
<evidence type="ECO:0000259" key="12">
    <source>
        <dbReference type="PROSITE" id="PS50109"/>
    </source>
</evidence>
<evidence type="ECO:0000256" key="4">
    <source>
        <dbReference type="ARBA" id="ARBA00022553"/>
    </source>
</evidence>
<dbReference type="InterPro" id="IPR036890">
    <property type="entry name" value="HATPase_C_sf"/>
</dbReference>
<dbReference type="PANTHER" id="PTHR45436">
    <property type="entry name" value="SENSOR HISTIDINE KINASE YKOH"/>
    <property type="match status" value="1"/>
</dbReference>
<dbReference type="InterPro" id="IPR036097">
    <property type="entry name" value="HisK_dim/P_sf"/>
</dbReference>
<dbReference type="Gene3D" id="1.10.287.130">
    <property type="match status" value="1"/>
</dbReference>
<evidence type="ECO:0000313" key="14">
    <source>
        <dbReference type="EMBL" id="SUS04416.1"/>
    </source>
</evidence>
<evidence type="ECO:0000256" key="5">
    <source>
        <dbReference type="ARBA" id="ARBA00022679"/>
    </source>
</evidence>
<dbReference type="InterPro" id="IPR004358">
    <property type="entry name" value="Sig_transdc_His_kin-like_C"/>
</dbReference>
<keyword evidence="7 14" id="KW-0418">Kinase</keyword>
<reference evidence="14" key="1">
    <citation type="submission" date="2018-07" db="EMBL/GenBank/DDBJ databases">
        <authorList>
            <person name="Quirk P.G."/>
            <person name="Krulwich T.A."/>
        </authorList>
    </citation>
    <scope>NUCLEOTIDE SEQUENCE</scope>
</reference>
<dbReference type="SMART" id="SM00388">
    <property type="entry name" value="HisKA"/>
    <property type="match status" value="1"/>
</dbReference>
<dbReference type="AlphaFoldDB" id="A0A380T9Z1"/>
<dbReference type="EMBL" id="UIDG01000037">
    <property type="protein sequence ID" value="SUS04416.1"/>
    <property type="molecule type" value="Genomic_DNA"/>
</dbReference>
<feature type="domain" description="Histidine kinase" evidence="12">
    <location>
        <begin position="252"/>
        <end position="470"/>
    </location>
</feature>
<dbReference type="SMART" id="SM00387">
    <property type="entry name" value="HATPase_c"/>
    <property type="match status" value="1"/>
</dbReference>
<dbReference type="CDD" id="cd06225">
    <property type="entry name" value="HAMP"/>
    <property type="match status" value="1"/>
</dbReference>
<dbReference type="InterPro" id="IPR005467">
    <property type="entry name" value="His_kinase_dom"/>
</dbReference>
<dbReference type="SUPFAM" id="SSF47384">
    <property type="entry name" value="Homodimeric domain of signal transducing histidine kinase"/>
    <property type="match status" value="1"/>
</dbReference>
<keyword evidence="9" id="KW-0902">Two-component regulatory system</keyword>
<keyword evidence="8 11" id="KW-1133">Transmembrane helix</keyword>
<dbReference type="Gene3D" id="3.30.565.10">
    <property type="entry name" value="Histidine kinase-like ATPase, C-terminal domain"/>
    <property type="match status" value="1"/>
</dbReference>
<protein>
    <recommendedName>
        <fullName evidence="3">histidine kinase</fullName>
        <ecNumber evidence="3">2.7.13.3</ecNumber>
    </recommendedName>
</protein>
<dbReference type="InterPro" id="IPR003660">
    <property type="entry name" value="HAMP_dom"/>
</dbReference>
<keyword evidence="10 11" id="KW-0472">Membrane</keyword>
<evidence type="ECO:0000256" key="10">
    <source>
        <dbReference type="ARBA" id="ARBA00023136"/>
    </source>
</evidence>
<dbReference type="SUPFAM" id="SSF55874">
    <property type="entry name" value="ATPase domain of HSP90 chaperone/DNA topoisomerase II/histidine kinase"/>
    <property type="match status" value="1"/>
</dbReference>
<feature type="transmembrane region" description="Helical" evidence="11">
    <location>
        <begin position="170"/>
        <end position="189"/>
    </location>
</feature>
<proteinExistence type="predicted"/>
<evidence type="ECO:0000259" key="13">
    <source>
        <dbReference type="PROSITE" id="PS50885"/>
    </source>
</evidence>
<gene>
    <name evidence="14" type="ORF">DF3PB_1310004</name>
</gene>
<dbReference type="PROSITE" id="PS50885">
    <property type="entry name" value="HAMP"/>
    <property type="match status" value="1"/>
</dbReference>
<dbReference type="GO" id="GO:0000155">
    <property type="term" value="F:phosphorelay sensor kinase activity"/>
    <property type="evidence" value="ECO:0007669"/>
    <property type="project" value="InterPro"/>
</dbReference>
<dbReference type="SUPFAM" id="SSF158472">
    <property type="entry name" value="HAMP domain-like"/>
    <property type="match status" value="1"/>
</dbReference>
<name>A0A380T9Z1_9ZZZZ</name>
<keyword evidence="6 11" id="KW-0812">Transmembrane</keyword>
<comment type="subcellular location">
    <subcellularLocation>
        <location evidence="2">Membrane</location>
    </subcellularLocation>
</comment>
<dbReference type="Pfam" id="PF00672">
    <property type="entry name" value="HAMP"/>
    <property type="match status" value="1"/>
</dbReference>
<evidence type="ECO:0000256" key="7">
    <source>
        <dbReference type="ARBA" id="ARBA00022777"/>
    </source>
</evidence>
<dbReference type="InterPro" id="IPR050428">
    <property type="entry name" value="TCS_sensor_his_kinase"/>
</dbReference>
<evidence type="ECO:0000256" key="8">
    <source>
        <dbReference type="ARBA" id="ARBA00022989"/>
    </source>
</evidence>
<organism evidence="14">
    <name type="scientific">metagenome</name>
    <dbReference type="NCBI Taxonomy" id="256318"/>
    <lineage>
        <taxon>unclassified sequences</taxon>
        <taxon>metagenomes</taxon>
    </lineage>
</organism>
<keyword evidence="5" id="KW-0808">Transferase</keyword>
<dbReference type="PANTHER" id="PTHR45436:SF8">
    <property type="entry name" value="HISTIDINE KINASE"/>
    <property type="match status" value="1"/>
</dbReference>
<dbReference type="CDD" id="cd00082">
    <property type="entry name" value="HisKA"/>
    <property type="match status" value="1"/>
</dbReference>
<evidence type="ECO:0000256" key="11">
    <source>
        <dbReference type="SAM" id="Phobius"/>
    </source>
</evidence>
<evidence type="ECO:0000256" key="6">
    <source>
        <dbReference type="ARBA" id="ARBA00022692"/>
    </source>
</evidence>
<dbReference type="SMART" id="SM00304">
    <property type="entry name" value="HAMP"/>
    <property type="match status" value="1"/>
</dbReference>
<comment type="catalytic activity">
    <reaction evidence="1">
        <text>ATP + protein L-histidine = ADP + protein N-phospho-L-histidine.</text>
        <dbReference type="EC" id="2.7.13.3"/>
    </reaction>
</comment>
<dbReference type="Gene3D" id="6.10.340.10">
    <property type="match status" value="1"/>
</dbReference>
<evidence type="ECO:0000256" key="9">
    <source>
        <dbReference type="ARBA" id="ARBA00023012"/>
    </source>
</evidence>
<evidence type="ECO:0000256" key="1">
    <source>
        <dbReference type="ARBA" id="ARBA00000085"/>
    </source>
</evidence>
<dbReference type="InterPro" id="IPR003661">
    <property type="entry name" value="HisK_dim/P_dom"/>
</dbReference>
<dbReference type="PRINTS" id="PR00344">
    <property type="entry name" value="BCTRLSENSOR"/>
</dbReference>
<dbReference type="InterPro" id="IPR003594">
    <property type="entry name" value="HATPase_dom"/>
</dbReference>
<dbReference type="Pfam" id="PF02518">
    <property type="entry name" value="HATPase_c"/>
    <property type="match status" value="1"/>
</dbReference>
<dbReference type="PROSITE" id="PS50109">
    <property type="entry name" value="HIS_KIN"/>
    <property type="match status" value="1"/>
</dbReference>
<evidence type="ECO:0000256" key="3">
    <source>
        <dbReference type="ARBA" id="ARBA00012438"/>
    </source>
</evidence>
<dbReference type="GO" id="GO:0005886">
    <property type="term" value="C:plasma membrane"/>
    <property type="evidence" value="ECO:0007669"/>
    <property type="project" value="TreeGrafter"/>
</dbReference>
<accession>A0A380T9Z1</accession>
<sequence>MALGIASVHRHRLLHSRTFRLTLIYLCLFSASVLVLFGASYWMATGAVSRQIEATIDAEIRGLAEQYSQRGTVGLIEILNGRMRAGDPSGALYLLADPAFRPLAGNLDGWPFEQPDAEGWVTFPLSDPDPTVKRAQYGRARVFSLSGGLHLLVGHDVAERVRIADSIARLLAVGLAVTVGVSLLGGFLMSRSLLREFDRINQTSREIMAGDMSWRVPQSGRGDEFDQMAANLNAMLDQIERLVAGIKQVTDSIAHDLRTPLGRLRNRLDRALVEDADGAACREAIGRAIDDADHLLKTFNALLSIGQAESGAPRRNFEPVDLGALVTDVVDLYEPVAEEKGLFFIVDAGSGATIKGDRALLFQAVANLMDNAIKFSAAPADGANGSVGLALGMEGEAARIAVWDHGPGIPEDQRDRVIERFYRLEASRSTPGSGLGLSLVAAVARLHGGRLELADNSPGLRVELILPGAQR</sequence>
<feature type="domain" description="HAMP" evidence="13">
    <location>
        <begin position="191"/>
        <end position="244"/>
    </location>
</feature>
<feature type="transmembrane region" description="Helical" evidence="11">
    <location>
        <begin position="21"/>
        <end position="43"/>
    </location>
</feature>
<keyword evidence="4" id="KW-0597">Phosphoprotein</keyword>
<evidence type="ECO:0000256" key="2">
    <source>
        <dbReference type="ARBA" id="ARBA00004370"/>
    </source>
</evidence>